<accession>A0A9W6V0E6</accession>
<evidence type="ECO:0000313" key="2">
    <source>
        <dbReference type="Proteomes" id="UP001165041"/>
    </source>
</evidence>
<protein>
    <submittedName>
        <fullName evidence="1">Uncharacterized protein</fullName>
    </submittedName>
</protein>
<dbReference type="EMBL" id="BSSA01000001">
    <property type="protein sequence ID" value="GLW68177.1"/>
    <property type="molecule type" value="Genomic_DNA"/>
</dbReference>
<name>A0A9W6V0E6_9ACTN</name>
<organism evidence="1 2">
    <name type="scientific">Kitasatospora phosalacinea</name>
    <dbReference type="NCBI Taxonomy" id="2065"/>
    <lineage>
        <taxon>Bacteria</taxon>
        <taxon>Bacillati</taxon>
        <taxon>Actinomycetota</taxon>
        <taxon>Actinomycetes</taxon>
        <taxon>Kitasatosporales</taxon>
        <taxon>Streptomycetaceae</taxon>
        <taxon>Kitasatospora</taxon>
    </lineage>
</organism>
<comment type="caution">
    <text evidence="1">The sequence shown here is derived from an EMBL/GenBank/DDBJ whole genome shotgun (WGS) entry which is preliminary data.</text>
</comment>
<gene>
    <name evidence="1" type="ORF">Kpho02_04760</name>
</gene>
<proteinExistence type="predicted"/>
<dbReference type="Proteomes" id="UP001165041">
    <property type="component" value="Unassembled WGS sequence"/>
</dbReference>
<dbReference type="AlphaFoldDB" id="A0A9W6V0E6"/>
<sequence>MTVSKSGAGGLVAPMPPVSARAVSIRPAPPPGAPPGACPCRRVPAARRAPINARAACNGKCNGERNVTGNVARMG</sequence>
<reference evidence="1" key="1">
    <citation type="submission" date="2023-02" db="EMBL/GenBank/DDBJ databases">
        <title>Kitasatospora phosalacinea NBRC 14627.</title>
        <authorList>
            <person name="Ichikawa N."/>
            <person name="Sato H."/>
            <person name="Tonouchi N."/>
        </authorList>
    </citation>
    <scope>NUCLEOTIDE SEQUENCE</scope>
    <source>
        <strain evidence="1">NBRC 14627</strain>
    </source>
</reference>
<evidence type="ECO:0000313" key="1">
    <source>
        <dbReference type="EMBL" id="GLW68177.1"/>
    </source>
</evidence>